<protein>
    <submittedName>
        <fullName evidence="1">Uncharacterized protein</fullName>
    </submittedName>
</protein>
<dbReference type="Proteomes" id="UP001239111">
    <property type="component" value="Chromosome 2"/>
</dbReference>
<name>A0ACC2P1Z1_9HYME</name>
<proteinExistence type="predicted"/>
<dbReference type="EMBL" id="CM056742">
    <property type="protein sequence ID" value="KAJ8677128.1"/>
    <property type="molecule type" value="Genomic_DNA"/>
</dbReference>
<reference evidence="1" key="1">
    <citation type="submission" date="2023-04" db="EMBL/GenBank/DDBJ databases">
        <title>A chromosome-level genome assembly of the parasitoid wasp Eretmocerus hayati.</title>
        <authorList>
            <person name="Zhong Y."/>
            <person name="Liu S."/>
            <person name="Liu Y."/>
        </authorList>
    </citation>
    <scope>NUCLEOTIDE SEQUENCE</scope>
    <source>
        <strain evidence="1">ZJU_SS_LIU_2023</strain>
    </source>
</reference>
<keyword evidence="2" id="KW-1185">Reference proteome</keyword>
<sequence>MGEGIVRVELCTMGGKWNIWSVYNSGDENFWKIWEDLDYLGEGRLIIGRDFNIRTGQEDFQVDEEDTIRRSTIRRQSMQQRREENGQFNWSEGVENFEWKDNRGWKRGLYVHRGKGEHCHRLYCGQ</sequence>
<accession>A0ACC2P1Z1</accession>
<organism evidence="1 2">
    <name type="scientific">Eretmocerus hayati</name>
    <dbReference type="NCBI Taxonomy" id="131215"/>
    <lineage>
        <taxon>Eukaryota</taxon>
        <taxon>Metazoa</taxon>
        <taxon>Ecdysozoa</taxon>
        <taxon>Arthropoda</taxon>
        <taxon>Hexapoda</taxon>
        <taxon>Insecta</taxon>
        <taxon>Pterygota</taxon>
        <taxon>Neoptera</taxon>
        <taxon>Endopterygota</taxon>
        <taxon>Hymenoptera</taxon>
        <taxon>Apocrita</taxon>
        <taxon>Proctotrupomorpha</taxon>
        <taxon>Chalcidoidea</taxon>
        <taxon>Aphelinidae</taxon>
        <taxon>Aphelininae</taxon>
        <taxon>Eretmocerus</taxon>
    </lineage>
</organism>
<gene>
    <name evidence="1" type="ORF">QAD02_012915</name>
</gene>
<evidence type="ECO:0000313" key="2">
    <source>
        <dbReference type="Proteomes" id="UP001239111"/>
    </source>
</evidence>
<evidence type="ECO:0000313" key="1">
    <source>
        <dbReference type="EMBL" id="KAJ8677128.1"/>
    </source>
</evidence>
<comment type="caution">
    <text evidence="1">The sequence shown here is derived from an EMBL/GenBank/DDBJ whole genome shotgun (WGS) entry which is preliminary data.</text>
</comment>